<reference evidence="3" key="1">
    <citation type="submission" date="2023-04" db="EMBL/GenBank/DDBJ databases">
        <title>Phytophthora lilii NBRC 32176.</title>
        <authorList>
            <person name="Ichikawa N."/>
            <person name="Sato H."/>
            <person name="Tonouchi N."/>
        </authorList>
    </citation>
    <scope>NUCLEOTIDE SEQUENCE</scope>
    <source>
        <strain evidence="3">NBRC 32176</strain>
    </source>
</reference>
<dbReference type="FunFam" id="1.10.287.110:FF:000190">
    <property type="entry name" value="DnaJ domain containing protein, putative"/>
    <property type="match status" value="1"/>
</dbReference>
<feature type="region of interest" description="Disordered" evidence="1">
    <location>
        <begin position="252"/>
        <end position="276"/>
    </location>
</feature>
<feature type="region of interest" description="Disordered" evidence="1">
    <location>
        <begin position="658"/>
        <end position="721"/>
    </location>
</feature>
<dbReference type="SMART" id="SM00271">
    <property type="entry name" value="DnaJ"/>
    <property type="match status" value="1"/>
</dbReference>
<dbReference type="PROSITE" id="PS50076">
    <property type="entry name" value="DNAJ_2"/>
    <property type="match status" value="1"/>
</dbReference>
<feature type="region of interest" description="Disordered" evidence="1">
    <location>
        <begin position="1426"/>
        <end position="1447"/>
    </location>
</feature>
<dbReference type="PRINTS" id="PR00625">
    <property type="entry name" value="JDOMAIN"/>
</dbReference>
<dbReference type="InterPro" id="IPR050817">
    <property type="entry name" value="DjlA_DnaK_co-chaperone"/>
</dbReference>
<dbReference type="InterPro" id="IPR001623">
    <property type="entry name" value="DnaJ_domain"/>
</dbReference>
<feature type="compositionally biased region" description="Low complexity" evidence="1">
    <location>
        <begin position="681"/>
        <end position="716"/>
    </location>
</feature>
<feature type="compositionally biased region" description="Basic residues" evidence="1">
    <location>
        <begin position="1297"/>
        <end position="1306"/>
    </location>
</feature>
<accession>A0A9W6WMQ8</accession>
<sequence>MIAHQTGGPISENSENPLKILKISRGYHGYIELQKLTLHLTSSDAMAPQHSESETQEQAGPAWWWHSSSGRQRDTRAVTCSETELLSAAVLCAALATTKAAPSAADALANARAARELEMHVRKSPLPHALQLPVLEFTTDYVLVESAGAVICAMRATSPSDIVQAVVGSAVPLTQPYVHRFGGARVHAPFWKRTQRLDVTKLYGQAQQVGKVFLLCGHSIGGSIAKLAFCELVYSGLPGRMRDVLEEIDADQQKAEGKEHHHKEKHFRKHKKQKNEPAEWLKKVGNNDREDALRSVPVAIAVGFGAPYVGNDALTAFLEPLGMKDRVVTFVNEFDCIPGILNIAHSAAMLAKTTERMVTIAKATKALLNLLPAPMQQRIADIAKGAGTAAVPSATSAYISMSITMLQKSFDKLREFNIVKTVDYRYAPCGSYIFMAKENAEFNIYSESIEIRKALKEDGEEATTGLTGNSILQHMMTAYVDAIARRSRSIQINSTMNHYERLGVARNASDREIRRSYKSLALRWHPDRIRHGSLTDQQKEVAEDIFKLLAESYEVLSNKESRQAYDAYLNRPPSRREEFLHYGTVDGITLDEAISTFKDAVDNISSTLHRVTDRFSSSSSTSVGHPLQHNAGKTSTTAAAPCGHSTCSGGTHISSTNLPVTSDNASGGLSGVPDSAIGHHVPSNVPAAPSGVSVSSSVVPASSTGASASTAETSSAISKTGELVTNNNAELLTPKIDTRSSSDSITSKSSSTSLKTVSVVGGAVAVAASVAIIVSAWSQFSEASRKKRQAAAVRDMSGDCLALLLEDRKTVQQRQSRTPSIELLQQSKARQIKAFAIASSSASSERSGDSSLYLAKEAQQAIVELTKEGEEQDQDDKLIEEFFDCTTEDEDAAVEAMAEEEFFDCVELAQHVDQHFAERHEKLRHPHDRLKVRVLFPKGSKVNTPFGLGVVEDWRENTAVAAIRFEDESLRYVEKQDITRGASLAREVTKNVVEGRRAELANRVIAKYDLEQTKTGDQVTSVALAGAGGAVDSGLRAAGGLALANGVARSGTAFGGMVAAPLAVASILVDIGKEFYDYRKKHTERKELGVLSSTSERLMRRDFRLKTGEVVVSRTTAAAGAGLGAYGVASAMAMWAAAGVATGPIGIVAATSAAVVGGVAGYFGGAKVYSLSTASYFKSQKHAKEHIDRLELGARVLFEEHDPTGTGEISKEACLSIMQKLYEISGDTSDFAYEASIEAIKDPSFEGPVTWRMFWIWVSTEAARSLQSLEQHESKPIPNEGGERKRDKMLRKLREVKQKHHDKHHTSPITSPKGSNFEEVEQDIHARAAFAAVLPGEEDDLKATVETLVHSRHLTAGQAFSLCSQLDSSDPVEQVSAREIIAALQSELAGEEPESGNPEEFEELFPVATTNTQAISSKATALAKLPPLAPRVAEQKNKRSKPPQVDPRLDVMCSLMSTEGLKRFLEIQYIVPEDETMTRHEDLHCLALASAVPPAASSSSREVNN</sequence>
<dbReference type="Pfam" id="PF00226">
    <property type="entry name" value="DnaJ"/>
    <property type="match status" value="1"/>
</dbReference>
<dbReference type="InterPro" id="IPR018253">
    <property type="entry name" value="DnaJ_domain_CS"/>
</dbReference>
<dbReference type="PANTHER" id="PTHR24074">
    <property type="entry name" value="CO-CHAPERONE PROTEIN DJLA"/>
    <property type="match status" value="1"/>
</dbReference>
<dbReference type="Gene3D" id="3.40.50.1820">
    <property type="entry name" value="alpha/beta hydrolase"/>
    <property type="match status" value="1"/>
</dbReference>
<evidence type="ECO:0000259" key="2">
    <source>
        <dbReference type="PROSITE" id="PS50076"/>
    </source>
</evidence>
<dbReference type="CDD" id="cd06257">
    <property type="entry name" value="DnaJ"/>
    <property type="match status" value="1"/>
</dbReference>
<dbReference type="EMBL" id="BSXW01000349">
    <property type="protein sequence ID" value="GMF19566.1"/>
    <property type="molecule type" value="Genomic_DNA"/>
</dbReference>
<dbReference type="OrthoDB" id="66964at2759"/>
<feature type="region of interest" description="Disordered" evidence="1">
    <location>
        <begin position="1295"/>
        <end position="1316"/>
    </location>
</feature>
<protein>
    <submittedName>
        <fullName evidence="3">Unnamed protein product</fullName>
    </submittedName>
</protein>
<feature type="region of interest" description="Disordered" evidence="1">
    <location>
        <begin position="614"/>
        <end position="638"/>
    </location>
</feature>
<evidence type="ECO:0000313" key="4">
    <source>
        <dbReference type="Proteomes" id="UP001165083"/>
    </source>
</evidence>
<feature type="compositionally biased region" description="Polar residues" evidence="1">
    <location>
        <begin position="658"/>
        <end position="667"/>
    </location>
</feature>
<dbReference type="Gene3D" id="1.10.287.110">
    <property type="entry name" value="DnaJ domain"/>
    <property type="match status" value="1"/>
</dbReference>
<evidence type="ECO:0000256" key="1">
    <source>
        <dbReference type="SAM" id="MobiDB-lite"/>
    </source>
</evidence>
<name>A0A9W6WMQ8_9STRA</name>
<dbReference type="SUPFAM" id="SSF53474">
    <property type="entry name" value="alpha/beta-Hydrolases"/>
    <property type="match status" value="1"/>
</dbReference>
<dbReference type="InterPro" id="IPR036869">
    <property type="entry name" value="J_dom_sf"/>
</dbReference>
<comment type="caution">
    <text evidence="3">The sequence shown here is derived from an EMBL/GenBank/DDBJ whole genome shotgun (WGS) entry which is preliminary data.</text>
</comment>
<keyword evidence="4" id="KW-1185">Reference proteome</keyword>
<evidence type="ECO:0000313" key="3">
    <source>
        <dbReference type="EMBL" id="GMF19566.1"/>
    </source>
</evidence>
<proteinExistence type="predicted"/>
<dbReference type="PROSITE" id="PS00636">
    <property type="entry name" value="DNAJ_1"/>
    <property type="match status" value="1"/>
</dbReference>
<feature type="domain" description="J" evidence="2">
    <location>
        <begin position="497"/>
        <end position="569"/>
    </location>
</feature>
<dbReference type="Proteomes" id="UP001165083">
    <property type="component" value="Unassembled WGS sequence"/>
</dbReference>
<dbReference type="InterPro" id="IPR029058">
    <property type="entry name" value="AB_hydrolase_fold"/>
</dbReference>
<dbReference type="SUPFAM" id="SSF46565">
    <property type="entry name" value="Chaperone J-domain"/>
    <property type="match status" value="1"/>
</dbReference>
<organism evidence="3 4">
    <name type="scientific">Phytophthora lilii</name>
    <dbReference type="NCBI Taxonomy" id="2077276"/>
    <lineage>
        <taxon>Eukaryota</taxon>
        <taxon>Sar</taxon>
        <taxon>Stramenopiles</taxon>
        <taxon>Oomycota</taxon>
        <taxon>Peronosporomycetes</taxon>
        <taxon>Peronosporales</taxon>
        <taxon>Peronosporaceae</taxon>
        <taxon>Phytophthora</taxon>
    </lineage>
</organism>
<feature type="compositionally biased region" description="Basic residues" evidence="1">
    <location>
        <begin position="260"/>
        <end position="273"/>
    </location>
</feature>
<gene>
    <name evidence="3" type="ORF">Plil01_000749500</name>
</gene>